<dbReference type="PANTHER" id="PTHR35800:SF1">
    <property type="entry name" value="RNA-BINDING PROTEIN KHPB"/>
    <property type="match status" value="1"/>
</dbReference>
<dbReference type="InterPro" id="IPR039247">
    <property type="entry name" value="KhpB"/>
</dbReference>
<accession>A0A1T4YZ66</accession>
<dbReference type="RefSeq" id="WP_078699622.1">
    <property type="nucleotide sequence ID" value="NZ_LT796768.1"/>
</dbReference>
<dbReference type="Proteomes" id="UP000191040">
    <property type="component" value="Chromosome I"/>
</dbReference>
<dbReference type="AlphaFoldDB" id="A0A1T4YZ66"/>
<dbReference type="OrthoDB" id="9794483at2"/>
<dbReference type="Pfam" id="PF01424">
    <property type="entry name" value="R3H"/>
    <property type="match status" value="1"/>
</dbReference>
<dbReference type="SMART" id="SM00393">
    <property type="entry name" value="R3H"/>
    <property type="match status" value="1"/>
</dbReference>
<name>A0A1T4YZ66_9ACTN</name>
<dbReference type="PROSITE" id="PS51061">
    <property type="entry name" value="R3H"/>
    <property type="match status" value="1"/>
</dbReference>
<organism evidence="2 3">
    <name type="scientific">Aeromicrobium choanae</name>
    <dbReference type="NCBI Taxonomy" id="1736691"/>
    <lineage>
        <taxon>Bacteria</taxon>
        <taxon>Bacillati</taxon>
        <taxon>Actinomycetota</taxon>
        <taxon>Actinomycetes</taxon>
        <taxon>Propionibacteriales</taxon>
        <taxon>Nocardioidaceae</taxon>
        <taxon>Aeromicrobium</taxon>
    </lineage>
</organism>
<evidence type="ECO:0000313" key="2">
    <source>
        <dbReference type="EMBL" id="SKB07072.1"/>
    </source>
</evidence>
<dbReference type="CDD" id="cd02644">
    <property type="entry name" value="R3H_jag"/>
    <property type="match status" value="1"/>
</dbReference>
<dbReference type="InterPro" id="IPR001374">
    <property type="entry name" value="R3H_dom"/>
</dbReference>
<evidence type="ECO:0000313" key="3">
    <source>
        <dbReference type="Proteomes" id="UP000191040"/>
    </source>
</evidence>
<gene>
    <name evidence="2" type="ORF">SAMN06295964_1558</name>
</gene>
<evidence type="ECO:0000259" key="1">
    <source>
        <dbReference type="PROSITE" id="PS51061"/>
    </source>
</evidence>
<dbReference type="InterPro" id="IPR036867">
    <property type="entry name" value="R3H_dom_sf"/>
</dbReference>
<dbReference type="CDD" id="cd02414">
    <property type="entry name" value="KH-II_Jag"/>
    <property type="match status" value="1"/>
</dbReference>
<dbReference type="Gene3D" id="3.30.1370.50">
    <property type="entry name" value="R3H-like domain"/>
    <property type="match status" value="1"/>
</dbReference>
<protein>
    <submittedName>
        <fullName evidence="2">SpoIIIJ-associated protein</fullName>
    </submittedName>
</protein>
<feature type="domain" description="R3H" evidence="1">
    <location>
        <begin position="89"/>
        <end position="154"/>
    </location>
</feature>
<dbReference type="InterPro" id="IPR015946">
    <property type="entry name" value="KH_dom-like_a/b"/>
</dbReference>
<dbReference type="InterPro" id="IPR038008">
    <property type="entry name" value="Jag_KH"/>
</dbReference>
<keyword evidence="3" id="KW-1185">Reference proteome</keyword>
<dbReference type="STRING" id="1736691.SAMN06295964_1558"/>
<reference evidence="3" key="1">
    <citation type="submission" date="2017-02" db="EMBL/GenBank/DDBJ databases">
        <authorList>
            <person name="Varghese N."/>
            <person name="Submissions S."/>
        </authorList>
    </citation>
    <scope>NUCLEOTIDE SEQUENCE [LARGE SCALE GENOMIC DNA]</scope>
    <source>
        <strain evidence="3">9H-4</strain>
    </source>
</reference>
<proteinExistence type="predicted"/>
<dbReference type="EMBL" id="LT796768">
    <property type="protein sequence ID" value="SKB07072.1"/>
    <property type="molecule type" value="Genomic_DNA"/>
</dbReference>
<dbReference type="Gene3D" id="3.30.300.20">
    <property type="match status" value="1"/>
</dbReference>
<sequence>MSETDLEREGDIAADFLEELLDIADLDGDIDIDVDGDRAAVEIIGGNLGHLVGREGEVLDALQELTRLAVYRETGARSRLMLDVDGHRATRKAELVEIAAEAIERVKADGESVALAAMSPFERKVVHDAVADAGLRSESDGAGPGRHVVVLPAE</sequence>
<dbReference type="PANTHER" id="PTHR35800">
    <property type="entry name" value="PROTEIN JAG"/>
    <property type="match status" value="1"/>
</dbReference>
<dbReference type="InterPro" id="IPR034079">
    <property type="entry name" value="R3H_KhpB"/>
</dbReference>
<dbReference type="SUPFAM" id="SSF82708">
    <property type="entry name" value="R3H domain"/>
    <property type="match status" value="1"/>
</dbReference>
<dbReference type="GO" id="GO:0003723">
    <property type="term" value="F:RNA binding"/>
    <property type="evidence" value="ECO:0007669"/>
    <property type="project" value="InterPro"/>
</dbReference>